<sequence>MHRKLIMGTVGAAVFLFVAQPQVQAGIFDKLKKKAEEIVKDEAEDKAKETVGLGEAEKSSSSSSAQSSSSGGSPATAPATVSGGKHPTTARIMARAVLSIAPDILEVRPDYDIKSFVKIFYPAENEKLVDEFYWRKNKEKFKAKMLEESEGAPTTFEVAPWIDNQSNPEIDYNKTSNDLIFTVGRYDFDKQAWPVYVPTGNKWPIPWVSSYRKPVSYEIPAVKEAKTYWISMPTDKAEQLHKDFNGMGRLYARYRFTISDVIGVHVEDHPGYEQNKKYMKGSHKDQVIGNLVPIGQIAIAGNKLELYATKSYTTTLSKDDYKFVATLELTP</sequence>
<gene>
    <name evidence="2" type="ORF">FIV46_17520</name>
</gene>
<evidence type="ECO:0000313" key="2">
    <source>
        <dbReference type="EMBL" id="TPD57897.1"/>
    </source>
</evidence>
<feature type="region of interest" description="Disordered" evidence="1">
    <location>
        <begin position="43"/>
        <end position="86"/>
    </location>
</feature>
<keyword evidence="3" id="KW-1185">Reference proteome</keyword>
<organism evidence="2 3">
    <name type="scientific">Emcibacter nanhaiensis</name>
    <dbReference type="NCBI Taxonomy" id="1505037"/>
    <lineage>
        <taxon>Bacteria</taxon>
        <taxon>Pseudomonadati</taxon>
        <taxon>Pseudomonadota</taxon>
        <taxon>Alphaproteobacteria</taxon>
        <taxon>Emcibacterales</taxon>
        <taxon>Emcibacteraceae</taxon>
        <taxon>Emcibacter</taxon>
    </lineage>
</organism>
<dbReference type="RefSeq" id="WP_139942213.1">
    <property type="nucleotide sequence ID" value="NZ_JBHSYP010000005.1"/>
</dbReference>
<evidence type="ECO:0000313" key="3">
    <source>
        <dbReference type="Proteomes" id="UP000319148"/>
    </source>
</evidence>
<dbReference type="EMBL" id="VFIY01000018">
    <property type="protein sequence ID" value="TPD57897.1"/>
    <property type="molecule type" value="Genomic_DNA"/>
</dbReference>
<evidence type="ECO:0000256" key="1">
    <source>
        <dbReference type="SAM" id="MobiDB-lite"/>
    </source>
</evidence>
<dbReference type="AlphaFoldDB" id="A0A501PD18"/>
<name>A0A501PD18_9PROT</name>
<feature type="compositionally biased region" description="Low complexity" evidence="1">
    <location>
        <begin position="59"/>
        <end position="80"/>
    </location>
</feature>
<reference evidence="3" key="1">
    <citation type="submission" date="2019-06" db="EMBL/GenBank/DDBJ databases">
        <title>The complete genome of Emcibacter congregatus ZYLT.</title>
        <authorList>
            <person name="Zhao Z."/>
        </authorList>
    </citation>
    <scope>NUCLEOTIDE SEQUENCE [LARGE SCALE GENOMIC DNA]</scope>
    <source>
        <strain evidence="3">MCCC 1A06723</strain>
    </source>
</reference>
<dbReference type="Proteomes" id="UP000319148">
    <property type="component" value="Unassembled WGS sequence"/>
</dbReference>
<accession>A0A501PD18</accession>
<proteinExistence type="predicted"/>
<dbReference type="OrthoDB" id="9792687at2"/>
<protein>
    <submittedName>
        <fullName evidence="2">Uncharacterized protein</fullName>
    </submittedName>
</protein>
<comment type="caution">
    <text evidence="2">The sequence shown here is derived from an EMBL/GenBank/DDBJ whole genome shotgun (WGS) entry which is preliminary data.</text>
</comment>